<evidence type="ECO:0000313" key="9">
    <source>
        <dbReference type="Proteomes" id="UP001172673"/>
    </source>
</evidence>
<dbReference type="Proteomes" id="UP001172673">
    <property type="component" value="Unassembled WGS sequence"/>
</dbReference>
<evidence type="ECO:0008006" key="10">
    <source>
        <dbReference type="Google" id="ProtNLM"/>
    </source>
</evidence>
<keyword evidence="9" id="KW-1185">Reference proteome</keyword>
<comment type="caution">
    <text evidence="8">The sequence shown here is derived from an EMBL/GenBank/DDBJ whole genome shotgun (WGS) entry which is preliminary data.</text>
</comment>
<proteinExistence type="inferred from homology"/>
<evidence type="ECO:0000259" key="7">
    <source>
        <dbReference type="Pfam" id="PF13087"/>
    </source>
</evidence>
<protein>
    <recommendedName>
        <fullName evidence="10">DNA2/NAM7 helicase-like C-terminal domain-containing protein</fullName>
    </recommendedName>
</protein>
<dbReference type="Pfam" id="PF13086">
    <property type="entry name" value="AAA_11"/>
    <property type="match status" value="1"/>
</dbReference>
<dbReference type="InterPro" id="IPR041677">
    <property type="entry name" value="DNA2/NAM7_AAA_11"/>
</dbReference>
<accession>A0AA38XKC5</accession>
<dbReference type="PANTHER" id="PTHR43788">
    <property type="entry name" value="DNA2/NAM7 HELICASE FAMILY MEMBER"/>
    <property type="match status" value="1"/>
</dbReference>
<sequence>MKKKHPAKVLIIDEAAAAKHFEILIPLIKLLPWLLRLVLAGDPDQFSAFALSREGQKWWFVSLFEKMKGESWPRMLLRRCYRQHHMLMQPTSQLFYHNELEAEYEEPSEETKALLRSFRRGRGVGFLNQAQQKVKLSGTCHFIDVENSVCENDSTMSSKNHPQNQCAEAVAKCLISEGVDPSKIMMITGYRANLSDLRTMARDGRWSEDELEQGVDLTTIIASQGLEKQIVIMTVTRNMRHDQALAYSFLTRRRLLNVAISRPSQMLIITGHWRSIMAIPSDAILFQTMTFMKSHWDKQPEFLLYAGAAPYRQLLEAEVGRVPVMANANTQTHVG</sequence>
<keyword evidence="2" id="KW-0547">Nucleotide-binding</keyword>
<evidence type="ECO:0000259" key="6">
    <source>
        <dbReference type="Pfam" id="PF13086"/>
    </source>
</evidence>
<dbReference type="SUPFAM" id="SSF52540">
    <property type="entry name" value="P-loop containing nucleoside triphosphate hydrolases"/>
    <property type="match status" value="1"/>
</dbReference>
<dbReference type="Pfam" id="PF13087">
    <property type="entry name" value="AAA_12"/>
    <property type="match status" value="1"/>
</dbReference>
<dbReference type="EMBL" id="JAPDRK010000002">
    <property type="protein sequence ID" value="KAJ9615016.1"/>
    <property type="molecule type" value="Genomic_DNA"/>
</dbReference>
<evidence type="ECO:0000256" key="4">
    <source>
        <dbReference type="ARBA" id="ARBA00022806"/>
    </source>
</evidence>
<organism evidence="8 9">
    <name type="scientific">Cladophialophora chaetospira</name>
    <dbReference type="NCBI Taxonomy" id="386627"/>
    <lineage>
        <taxon>Eukaryota</taxon>
        <taxon>Fungi</taxon>
        <taxon>Dikarya</taxon>
        <taxon>Ascomycota</taxon>
        <taxon>Pezizomycotina</taxon>
        <taxon>Eurotiomycetes</taxon>
        <taxon>Chaetothyriomycetidae</taxon>
        <taxon>Chaetothyriales</taxon>
        <taxon>Herpotrichiellaceae</taxon>
        <taxon>Cladophialophora</taxon>
    </lineage>
</organism>
<keyword evidence="5" id="KW-0067">ATP-binding</keyword>
<evidence type="ECO:0000313" key="8">
    <source>
        <dbReference type="EMBL" id="KAJ9615016.1"/>
    </source>
</evidence>
<dbReference type="GO" id="GO:0016787">
    <property type="term" value="F:hydrolase activity"/>
    <property type="evidence" value="ECO:0007669"/>
    <property type="project" value="UniProtKB-KW"/>
</dbReference>
<evidence type="ECO:0000256" key="1">
    <source>
        <dbReference type="ARBA" id="ARBA00007913"/>
    </source>
</evidence>
<name>A0AA38XKC5_9EURO</name>
<evidence type="ECO:0000256" key="2">
    <source>
        <dbReference type="ARBA" id="ARBA00022741"/>
    </source>
</evidence>
<feature type="domain" description="DNA2/NAM7 helicase helicase" evidence="6">
    <location>
        <begin position="6"/>
        <end position="52"/>
    </location>
</feature>
<comment type="similarity">
    <text evidence="1">Belongs to the DNA2/NAM7 helicase family.</text>
</comment>
<keyword evidence="3" id="KW-0378">Hydrolase</keyword>
<dbReference type="GO" id="GO:0005524">
    <property type="term" value="F:ATP binding"/>
    <property type="evidence" value="ECO:0007669"/>
    <property type="project" value="UniProtKB-KW"/>
</dbReference>
<gene>
    <name evidence="8" type="ORF">H2200_001090</name>
</gene>
<dbReference type="InterPro" id="IPR041679">
    <property type="entry name" value="DNA2/NAM7-like_C"/>
</dbReference>
<dbReference type="AlphaFoldDB" id="A0AA38XKC5"/>
<dbReference type="PANTHER" id="PTHR43788:SF16">
    <property type="entry name" value="HELICASE WITH ZINC FINGER 2"/>
    <property type="match status" value="1"/>
</dbReference>
<feature type="domain" description="DNA2/NAM7 helicase-like C-terminal" evidence="7">
    <location>
        <begin position="62"/>
        <end position="272"/>
    </location>
</feature>
<reference evidence="8" key="1">
    <citation type="submission" date="2022-10" db="EMBL/GenBank/DDBJ databases">
        <title>Culturing micro-colonial fungi from biological soil crusts in the Mojave desert and describing Neophaeococcomyces mojavensis, and introducing the new genera and species Taxawa tesnikishii.</title>
        <authorList>
            <person name="Kurbessoian T."/>
            <person name="Stajich J.E."/>
        </authorList>
    </citation>
    <scope>NUCLEOTIDE SEQUENCE</scope>
    <source>
        <strain evidence="8">TK_41</strain>
    </source>
</reference>
<dbReference type="GO" id="GO:0043139">
    <property type="term" value="F:5'-3' DNA helicase activity"/>
    <property type="evidence" value="ECO:0007669"/>
    <property type="project" value="TreeGrafter"/>
</dbReference>
<evidence type="ECO:0000256" key="5">
    <source>
        <dbReference type="ARBA" id="ARBA00022840"/>
    </source>
</evidence>
<dbReference type="InterPro" id="IPR027417">
    <property type="entry name" value="P-loop_NTPase"/>
</dbReference>
<evidence type="ECO:0000256" key="3">
    <source>
        <dbReference type="ARBA" id="ARBA00022801"/>
    </source>
</evidence>
<dbReference type="InterPro" id="IPR050534">
    <property type="entry name" value="Coronavir_polyprotein_1ab"/>
</dbReference>
<keyword evidence="4" id="KW-0347">Helicase</keyword>
<dbReference type="Gene3D" id="3.40.50.300">
    <property type="entry name" value="P-loop containing nucleotide triphosphate hydrolases"/>
    <property type="match status" value="2"/>
</dbReference>